<dbReference type="Pfam" id="PF17782">
    <property type="entry name" value="WHD_DprA"/>
    <property type="match status" value="1"/>
</dbReference>
<feature type="domain" description="Smf/DprA SLOG" evidence="2">
    <location>
        <begin position="16"/>
        <end position="223"/>
    </location>
</feature>
<evidence type="ECO:0000313" key="4">
    <source>
        <dbReference type="EMBL" id="OGE84684.1"/>
    </source>
</evidence>
<dbReference type="InterPro" id="IPR036388">
    <property type="entry name" value="WH-like_DNA-bd_sf"/>
</dbReference>
<evidence type="ECO:0000256" key="1">
    <source>
        <dbReference type="ARBA" id="ARBA00006525"/>
    </source>
</evidence>
<reference evidence="4 5" key="1">
    <citation type="journal article" date="2016" name="Nat. Commun.">
        <title>Thousands of microbial genomes shed light on interconnected biogeochemical processes in an aquifer system.</title>
        <authorList>
            <person name="Anantharaman K."/>
            <person name="Brown C.T."/>
            <person name="Hug L.A."/>
            <person name="Sharon I."/>
            <person name="Castelle C.J."/>
            <person name="Probst A.J."/>
            <person name="Thomas B.C."/>
            <person name="Singh A."/>
            <person name="Wilkins M.J."/>
            <person name="Karaoz U."/>
            <person name="Brodie E.L."/>
            <person name="Williams K.H."/>
            <person name="Hubbard S.S."/>
            <person name="Banfield J.F."/>
        </authorList>
    </citation>
    <scope>NUCLEOTIDE SEQUENCE [LARGE SCALE GENOMIC DNA]</scope>
</reference>
<comment type="similarity">
    <text evidence="1">Belongs to the DprA/Smf family.</text>
</comment>
<sequence>MSTMNRAISEQPIGTIRVGSPSYPEMLKNIPKPPEEFFVRGNLDAVHPAVAIVGTRKATAVGLKTAEEFARKLGEAGFAIISGLALGIDSAAHRGALKAGAKTVAVLGCGIDKVYPAHNEILAEEIIKCGGAVISEYPAGHSVRKYNFLDRNRIISGLALATIVVESPARSGSLRTAGCAAEQGRTVFVIPGPISHPNYEGSHALIRDGATLVTRVEEIISDLGLGNMIARRARNTGENNKQNALIEILRRTGAPLNLDEIIELTGLGMPEIASLLTALAIEGKVAENGGRYEII</sequence>
<proteinExistence type="inferred from homology"/>
<dbReference type="GO" id="GO:0009294">
    <property type="term" value="P:DNA-mediated transformation"/>
    <property type="evidence" value="ECO:0007669"/>
    <property type="project" value="InterPro"/>
</dbReference>
<dbReference type="InterPro" id="IPR057666">
    <property type="entry name" value="DrpA_SLOG"/>
</dbReference>
<dbReference type="Proteomes" id="UP000176339">
    <property type="component" value="Unassembled WGS sequence"/>
</dbReference>
<dbReference type="Pfam" id="PF02481">
    <property type="entry name" value="DNA_processg_A"/>
    <property type="match status" value="1"/>
</dbReference>
<dbReference type="InterPro" id="IPR003488">
    <property type="entry name" value="DprA"/>
</dbReference>
<dbReference type="PANTHER" id="PTHR43022">
    <property type="entry name" value="PROTEIN SMF"/>
    <property type="match status" value="1"/>
</dbReference>
<evidence type="ECO:0000313" key="5">
    <source>
        <dbReference type="Proteomes" id="UP000176339"/>
    </source>
</evidence>
<dbReference type="PANTHER" id="PTHR43022:SF1">
    <property type="entry name" value="PROTEIN SMF"/>
    <property type="match status" value="1"/>
</dbReference>
<dbReference type="EMBL" id="MFEN01000001">
    <property type="protein sequence ID" value="OGE84684.1"/>
    <property type="molecule type" value="Genomic_DNA"/>
</dbReference>
<feature type="domain" description="DprA winged helix" evidence="3">
    <location>
        <begin position="241"/>
        <end position="290"/>
    </location>
</feature>
<gene>
    <name evidence="4" type="ORF">A2846_04155</name>
</gene>
<dbReference type="NCBIfam" id="TIGR00732">
    <property type="entry name" value="dprA"/>
    <property type="match status" value="1"/>
</dbReference>
<dbReference type="Gene3D" id="3.40.50.450">
    <property type="match status" value="1"/>
</dbReference>
<dbReference type="AlphaFoldDB" id="A0A1F5P4E4"/>
<dbReference type="SUPFAM" id="SSF102405">
    <property type="entry name" value="MCP/YpsA-like"/>
    <property type="match status" value="1"/>
</dbReference>
<protein>
    <submittedName>
        <fullName evidence="4">DNA protecting protein DprA</fullName>
    </submittedName>
</protein>
<dbReference type="InterPro" id="IPR041614">
    <property type="entry name" value="DprA_WH"/>
</dbReference>
<comment type="caution">
    <text evidence="4">The sequence shown here is derived from an EMBL/GenBank/DDBJ whole genome shotgun (WGS) entry which is preliminary data.</text>
</comment>
<name>A0A1F5P4E4_9BACT</name>
<evidence type="ECO:0000259" key="2">
    <source>
        <dbReference type="Pfam" id="PF02481"/>
    </source>
</evidence>
<dbReference type="Gene3D" id="1.10.10.10">
    <property type="entry name" value="Winged helix-like DNA-binding domain superfamily/Winged helix DNA-binding domain"/>
    <property type="match status" value="1"/>
</dbReference>
<organism evidence="4 5">
    <name type="scientific">Candidatus Doudnabacteria bacterium RIFCSPHIGHO2_01_FULL_49_9</name>
    <dbReference type="NCBI Taxonomy" id="1817827"/>
    <lineage>
        <taxon>Bacteria</taxon>
        <taxon>Candidatus Doudnaibacteriota</taxon>
    </lineage>
</organism>
<accession>A0A1F5P4E4</accession>
<evidence type="ECO:0000259" key="3">
    <source>
        <dbReference type="Pfam" id="PF17782"/>
    </source>
</evidence>